<dbReference type="AlphaFoldDB" id="A0A1G1Y0A4"/>
<gene>
    <name evidence="1" type="ORF">A2731_01780</name>
</gene>
<comment type="caution">
    <text evidence="1">The sequence shown here is derived from an EMBL/GenBank/DDBJ whole genome shotgun (WGS) entry which is preliminary data.</text>
</comment>
<sequence>MDNKEHRIKKIEESLNVSDEIIVPIMTAIKLGCKGRMSREEFNELSKEMQEAIRTNKYGATRTVAPPEG</sequence>
<dbReference type="Proteomes" id="UP000176241">
    <property type="component" value="Unassembled WGS sequence"/>
</dbReference>
<dbReference type="EMBL" id="MHIC01000017">
    <property type="protein sequence ID" value="OGY45230.1"/>
    <property type="molecule type" value="Genomic_DNA"/>
</dbReference>
<reference evidence="1 2" key="1">
    <citation type="journal article" date="2016" name="Nat. Commun.">
        <title>Thousands of microbial genomes shed light on interconnected biogeochemical processes in an aquifer system.</title>
        <authorList>
            <person name="Anantharaman K."/>
            <person name="Brown C.T."/>
            <person name="Hug L.A."/>
            <person name="Sharon I."/>
            <person name="Castelle C.J."/>
            <person name="Probst A.J."/>
            <person name="Thomas B.C."/>
            <person name="Singh A."/>
            <person name="Wilkins M.J."/>
            <person name="Karaoz U."/>
            <person name="Brodie E.L."/>
            <person name="Williams K.H."/>
            <person name="Hubbard S.S."/>
            <person name="Banfield J.F."/>
        </authorList>
    </citation>
    <scope>NUCLEOTIDE SEQUENCE [LARGE SCALE GENOMIC DNA]</scope>
</reference>
<proteinExistence type="predicted"/>
<dbReference type="STRING" id="1797533.A2731_01780"/>
<evidence type="ECO:0000313" key="2">
    <source>
        <dbReference type="Proteomes" id="UP000176241"/>
    </source>
</evidence>
<evidence type="ECO:0000313" key="1">
    <source>
        <dbReference type="EMBL" id="OGY45230.1"/>
    </source>
</evidence>
<accession>A0A1G1Y0A4</accession>
<protein>
    <submittedName>
        <fullName evidence="1">Uncharacterized protein</fullName>
    </submittedName>
</protein>
<name>A0A1G1Y0A4_9BACT</name>
<organism evidence="1 2">
    <name type="scientific">Candidatus Buchananbacteria bacterium RIFCSPHIGHO2_01_FULL_39_8</name>
    <dbReference type="NCBI Taxonomy" id="1797533"/>
    <lineage>
        <taxon>Bacteria</taxon>
        <taxon>Candidatus Buchananiibacteriota</taxon>
    </lineage>
</organism>